<evidence type="ECO:0000256" key="1">
    <source>
        <dbReference type="SAM" id="Phobius"/>
    </source>
</evidence>
<keyword evidence="1" id="KW-0812">Transmembrane</keyword>
<feature type="transmembrane region" description="Helical" evidence="1">
    <location>
        <begin position="33"/>
        <end position="51"/>
    </location>
</feature>
<keyword evidence="1" id="KW-0472">Membrane</keyword>
<gene>
    <name evidence="2" type="ORF">QQS35_20310</name>
</gene>
<reference evidence="2 3" key="1">
    <citation type="submission" date="2023-06" db="EMBL/GenBank/DDBJ databases">
        <title>Aquibacillus rhizosphaerae LR5S19.</title>
        <authorList>
            <person name="Sun J.-Q."/>
        </authorList>
    </citation>
    <scope>NUCLEOTIDE SEQUENCE [LARGE SCALE GENOMIC DNA]</scope>
    <source>
        <strain evidence="2 3">LR5S19</strain>
    </source>
</reference>
<name>A0ABT7LE09_9BACI</name>
<dbReference type="Proteomes" id="UP001235343">
    <property type="component" value="Unassembled WGS sequence"/>
</dbReference>
<comment type="caution">
    <text evidence="2">The sequence shown here is derived from an EMBL/GenBank/DDBJ whole genome shotgun (WGS) entry which is preliminary data.</text>
</comment>
<dbReference type="EMBL" id="JASTZU010000063">
    <property type="protein sequence ID" value="MDL4842781.1"/>
    <property type="molecule type" value="Genomic_DNA"/>
</dbReference>
<feature type="transmembrane region" description="Helical" evidence="1">
    <location>
        <begin position="63"/>
        <end position="81"/>
    </location>
</feature>
<sequence>MKWKLRIPLLLLTCGLLAGLIQRFSPEIFLELNYFVRSAVFIGTIISINLILEKIGVNEKEVYFPIGVCLILVGFLFDYWMV</sequence>
<keyword evidence="1" id="KW-1133">Transmembrane helix</keyword>
<evidence type="ECO:0000313" key="2">
    <source>
        <dbReference type="EMBL" id="MDL4842781.1"/>
    </source>
</evidence>
<accession>A0ABT7LE09</accession>
<evidence type="ECO:0008006" key="4">
    <source>
        <dbReference type="Google" id="ProtNLM"/>
    </source>
</evidence>
<organism evidence="2 3">
    <name type="scientific">Aquibacillus rhizosphaerae</name>
    <dbReference type="NCBI Taxonomy" id="3051431"/>
    <lineage>
        <taxon>Bacteria</taxon>
        <taxon>Bacillati</taxon>
        <taxon>Bacillota</taxon>
        <taxon>Bacilli</taxon>
        <taxon>Bacillales</taxon>
        <taxon>Bacillaceae</taxon>
        <taxon>Aquibacillus</taxon>
    </lineage>
</organism>
<proteinExistence type="predicted"/>
<dbReference type="RefSeq" id="WP_285934074.1">
    <property type="nucleotide sequence ID" value="NZ_JASTZU010000063.1"/>
</dbReference>
<keyword evidence="3" id="KW-1185">Reference proteome</keyword>
<evidence type="ECO:0000313" key="3">
    <source>
        <dbReference type="Proteomes" id="UP001235343"/>
    </source>
</evidence>
<protein>
    <recommendedName>
        <fullName evidence="4">EamA domain-containing protein</fullName>
    </recommendedName>
</protein>